<evidence type="ECO:0000256" key="1">
    <source>
        <dbReference type="SAM" id="Phobius"/>
    </source>
</evidence>
<sequence length="68" mass="6929">MIGLPPSLLPRSPLPPSLSIAAWLVGSIWLVAIVARAFGAPGGIVGATFAAGLVAGIAEWLAIGRRQR</sequence>
<keyword evidence="3" id="KW-1185">Reference proteome</keyword>
<dbReference type="AlphaFoldDB" id="A0A1H2AE95"/>
<evidence type="ECO:0000313" key="2">
    <source>
        <dbReference type="EMBL" id="SDT44159.1"/>
    </source>
</evidence>
<keyword evidence="1" id="KW-1133">Transmembrane helix</keyword>
<keyword evidence="1" id="KW-0472">Membrane</keyword>
<reference evidence="3" key="1">
    <citation type="submission" date="2016-10" db="EMBL/GenBank/DDBJ databases">
        <authorList>
            <person name="Varghese N."/>
            <person name="Submissions S."/>
        </authorList>
    </citation>
    <scope>NUCLEOTIDE SEQUENCE [LARGE SCALE GENOMIC DNA]</scope>
    <source>
        <strain evidence="3">GAS369</strain>
    </source>
</reference>
<dbReference type="Proteomes" id="UP000243904">
    <property type="component" value="Chromosome I"/>
</dbReference>
<accession>A0A1H2AE95</accession>
<keyword evidence="1" id="KW-0812">Transmembrane</keyword>
<dbReference type="EMBL" id="LT629750">
    <property type="protein sequence ID" value="SDT44159.1"/>
    <property type="molecule type" value="Genomic_DNA"/>
</dbReference>
<feature type="transmembrane region" description="Helical" evidence="1">
    <location>
        <begin position="20"/>
        <end position="38"/>
    </location>
</feature>
<proteinExistence type="predicted"/>
<feature type="transmembrane region" description="Helical" evidence="1">
    <location>
        <begin position="44"/>
        <end position="63"/>
    </location>
</feature>
<gene>
    <name evidence="2" type="ORF">SAMN05444158_6086</name>
</gene>
<organism evidence="2 3">
    <name type="scientific">Bradyrhizobium canariense</name>
    <dbReference type="NCBI Taxonomy" id="255045"/>
    <lineage>
        <taxon>Bacteria</taxon>
        <taxon>Pseudomonadati</taxon>
        <taxon>Pseudomonadota</taxon>
        <taxon>Alphaproteobacteria</taxon>
        <taxon>Hyphomicrobiales</taxon>
        <taxon>Nitrobacteraceae</taxon>
        <taxon>Bradyrhizobium</taxon>
    </lineage>
</organism>
<evidence type="ECO:0000313" key="3">
    <source>
        <dbReference type="Proteomes" id="UP000243904"/>
    </source>
</evidence>
<protein>
    <submittedName>
        <fullName evidence="2">Uncharacterized protein</fullName>
    </submittedName>
</protein>
<name>A0A1H2AE95_9BRAD</name>